<feature type="domain" description="C2H2-type" evidence="8">
    <location>
        <begin position="119"/>
        <end position="146"/>
    </location>
</feature>
<evidence type="ECO:0000313" key="10">
    <source>
        <dbReference type="Proteomes" id="UP001381693"/>
    </source>
</evidence>
<sequence>MVTCQICGKKFSDKSSCQHHIKNIHGDHKYECEYCDKKFATLGIRNHHINEMHNNSYCYKCDICGEEFKLSFRYRYHMRKMHSSLQHVCDDCGRTFTMRSDLYRHIRGVHMGIRDPKRYPCKVCGRMFPSKYKVKRHASSHGISESKYSKNITETDSKSTKDEALLQMKVTDSVTPLIVSDDTFVTTSFVKGMTTATLLQKKIGTLTSVLAESSAPALASSDLNITRSLTDSQVNIAETTSIDLHHLPSADMYSAPHITTLTPEILQGNMNADMSAADAMTIPSVSSIVVSASAVQDCIQGDDLQSGGRHHIHDHNSHGVAHLRRGGALLQPATLQPSLVPVHQMIVFEDSVADVGPAGFPVRSSNQVISASDCTNQVISNSQLTNPVICISHSHSETAVISQQPQTSFFCTASTGTPTFSNIHSDTPS</sequence>
<keyword evidence="3" id="KW-0677">Repeat</keyword>
<keyword evidence="6" id="KW-0539">Nucleus</keyword>
<reference evidence="9 10" key="1">
    <citation type="submission" date="2023-11" db="EMBL/GenBank/DDBJ databases">
        <title>Halocaridina rubra genome assembly.</title>
        <authorList>
            <person name="Smith C."/>
        </authorList>
    </citation>
    <scope>NUCLEOTIDE SEQUENCE [LARGE SCALE GENOMIC DNA]</scope>
    <source>
        <strain evidence="9">EP-1</strain>
        <tissue evidence="9">Whole</tissue>
    </source>
</reference>
<evidence type="ECO:0000256" key="1">
    <source>
        <dbReference type="ARBA" id="ARBA00004123"/>
    </source>
</evidence>
<dbReference type="GO" id="GO:0005634">
    <property type="term" value="C:nucleus"/>
    <property type="evidence" value="ECO:0007669"/>
    <property type="project" value="UniProtKB-SubCell"/>
</dbReference>
<dbReference type="InterPro" id="IPR013087">
    <property type="entry name" value="Znf_C2H2_type"/>
</dbReference>
<dbReference type="GO" id="GO:0008270">
    <property type="term" value="F:zinc ion binding"/>
    <property type="evidence" value="ECO:0007669"/>
    <property type="project" value="UniProtKB-KW"/>
</dbReference>
<comment type="caution">
    <text evidence="9">The sequence shown here is derived from an EMBL/GenBank/DDBJ whole genome shotgun (WGS) entry which is preliminary data.</text>
</comment>
<dbReference type="PROSITE" id="PS00028">
    <property type="entry name" value="ZINC_FINGER_C2H2_1"/>
    <property type="match status" value="5"/>
</dbReference>
<proteinExistence type="predicted"/>
<evidence type="ECO:0000256" key="5">
    <source>
        <dbReference type="ARBA" id="ARBA00022833"/>
    </source>
</evidence>
<keyword evidence="4 7" id="KW-0863">Zinc-finger</keyword>
<evidence type="ECO:0000256" key="4">
    <source>
        <dbReference type="ARBA" id="ARBA00022771"/>
    </source>
</evidence>
<gene>
    <name evidence="9" type="ORF">SK128_022697</name>
</gene>
<accession>A0AAN8WFE8</accession>
<keyword evidence="5" id="KW-0862">Zinc</keyword>
<feature type="domain" description="C2H2-type" evidence="8">
    <location>
        <begin position="30"/>
        <end position="58"/>
    </location>
</feature>
<dbReference type="PANTHER" id="PTHR24406">
    <property type="entry name" value="TRANSCRIPTIONAL REPRESSOR CTCFL-RELATED"/>
    <property type="match status" value="1"/>
</dbReference>
<protein>
    <recommendedName>
        <fullName evidence="8">C2H2-type domain-containing protein</fullName>
    </recommendedName>
</protein>
<evidence type="ECO:0000313" key="9">
    <source>
        <dbReference type="EMBL" id="KAK7063273.1"/>
    </source>
</evidence>
<dbReference type="SMART" id="SM00355">
    <property type="entry name" value="ZnF_C2H2"/>
    <property type="match status" value="5"/>
</dbReference>
<dbReference type="Proteomes" id="UP001381693">
    <property type="component" value="Unassembled WGS sequence"/>
</dbReference>
<dbReference type="Pfam" id="PF13894">
    <property type="entry name" value="zf-C2H2_4"/>
    <property type="match status" value="1"/>
</dbReference>
<dbReference type="EMBL" id="JAXCGZ010020891">
    <property type="protein sequence ID" value="KAK7063273.1"/>
    <property type="molecule type" value="Genomic_DNA"/>
</dbReference>
<evidence type="ECO:0000259" key="8">
    <source>
        <dbReference type="PROSITE" id="PS50157"/>
    </source>
</evidence>
<dbReference type="AlphaFoldDB" id="A0AAN8WFE8"/>
<keyword evidence="2" id="KW-0479">Metal-binding</keyword>
<evidence type="ECO:0000256" key="3">
    <source>
        <dbReference type="ARBA" id="ARBA00022737"/>
    </source>
</evidence>
<keyword evidence="10" id="KW-1185">Reference proteome</keyword>
<comment type="subcellular location">
    <subcellularLocation>
        <location evidence="1">Nucleus</location>
    </subcellularLocation>
</comment>
<dbReference type="Pfam" id="PF00096">
    <property type="entry name" value="zf-C2H2"/>
    <property type="match status" value="3"/>
</dbReference>
<dbReference type="InterPro" id="IPR050888">
    <property type="entry name" value="ZnF_C2H2-type_TF"/>
</dbReference>
<dbReference type="PROSITE" id="PS50157">
    <property type="entry name" value="ZINC_FINGER_C2H2_2"/>
    <property type="match status" value="5"/>
</dbReference>
<name>A0AAN8WFE8_HALRR</name>
<evidence type="ECO:0000256" key="2">
    <source>
        <dbReference type="ARBA" id="ARBA00022723"/>
    </source>
</evidence>
<organism evidence="9 10">
    <name type="scientific">Halocaridina rubra</name>
    <name type="common">Hawaiian red shrimp</name>
    <dbReference type="NCBI Taxonomy" id="373956"/>
    <lineage>
        <taxon>Eukaryota</taxon>
        <taxon>Metazoa</taxon>
        <taxon>Ecdysozoa</taxon>
        <taxon>Arthropoda</taxon>
        <taxon>Crustacea</taxon>
        <taxon>Multicrustacea</taxon>
        <taxon>Malacostraca</taxon>
        <taxon>Eumalacostraca</taxon>
        <taxon>Eucarida</taxon>
        <taxon>Decapoda</taxon>
        <taxon>Pleocyemata</taxon>
        <taxon>Caridea</taxon>
        <taxon>Atyoidea</taxon>
        <taxon>Atyidae</taxon>
        <taxon>Halocaridina</taxon>
    </lineage>
</organism>
<dbReference type="Gene3D" id="3.30.160.60">
    <property type="entry name" value="Classic Zinc Finger"/>
    <property type="match status" value="2"/>
</dbReference>
<dbReference type="InterPro" id="IPR036236">
    <property type="entry name" value="Znf_C2H2_sf"/>
</dbReference>
<evidence type="ECO:0000256" key="6">
    <source>
        <dbReference type="ARBA" id="ARBA00023242"/>
    </source>
</evidence>
<feature type="domain" description="C2H2-type" evidence="8">
    <location>
        <begin position="59"/>
        <end position="87"/>
    </location>
</feature>
<evidence type="ECO:0000256" key="7">
    <source>
        <dbReference type="PROSITE-ProRule" id="PRU00042"/>
    </source>
</evidence>
<feature type="domain" description="C2H2-type" evidence="8">
    <location>
        <begin position="87"/>
        <end position="115"/>
    </location>
</feature>
<dbReference type="SUPFAM" id="SSF57667">
    <property type="entry name" value="beta-beta-alpha zinc fingers"/>
    <property type="match status" value="3"/>
</dbReference>
<feature type="domain" description="C2H2-type" evidence="8">
    <location>
        <begin position="2"/>
        <end position="30"/>
    </location>
</feature>